<proteinExistence type="predicted"/>
<organism evidence="1">
    <name type="scientific">uncultured marine bacterium EB0_35D03</name>
    <dbReference type="NCBI Taxonomy" id="415435"/>
    <lineage>
        <taxon>Bacteria</taxon>
        <taxon>environmental samples</taxon>
    </lineage>
</organism>
<dbReference type="Gene3D" id="2.60.120.620">
    <property type="entry name" value="q2cbj1_9rhob like domain"/>
    <property type="match status" value="1"/>
</dbReference>
<evidence type="ECO:0000313" key="1">
    <source>
        <dbReference type="EMBL" id="ABL97566.1"/>
    </source>
</evidence>
<keyword evidence="1" id="KW-0223">Dioxygenase</keyword>
<dbReference type="AlphaFoldDB" id="A4GHK5"/>
<protein>
    <submittedName>
        <fullName evidence="1">Possible dioxygenase</fullName>
    </submittedName>
</protein>
<gene>
    <name evidence="1" type="ORF">MBMO_EB0-35D03.0029</name>
</gene>
<dbReference type="SUPFAM" id="SSF51197">
    <property type="entry name" value="Clavaminate synthase-like"/>
    <property type="match status" value="1"/>
</dbReference>
<reference evidence="1" key="1">
    <citation type="journal article" date="2007" name="Environ. Microbiol.">
        <title>Proteorhodopsin photosystem gene clusters exhibit co-evolutionary trends and shared ancestry among diverse marine microbial phyla.</title>
        <authorList>
            <person name="McCarren J."/>
            <person name="Delong E.F."/>
        </authorList>
    </citation>
    <scope>NUCLEOTIDE SEQUENCE</scope>
</reference>
<dbReference type="PANTHER" id="PTHR20883">
    <property type="entry name" value="PHYTANOYL-COA DIOXYGENASE DOMAIN CONTAINING 1"/>
    <property type="match status" value="1"/>
</dbReference>
<name>A4GHK5_9BACT</name>
<dbReference type="EMBL" id="EF089397">
    <property type="protein sequence ID" value="ABL97566.1"/>
    <property type="molecule type" value="Genomic_DNA"/>
</dbReference>
<dbReference type="GO" id="GO:0016706">
    <property type="term" value="F:2-oxoglutarate-dependent dioxygenase activity"/>
    <property type="evidence" value="ECO:0007669"/>
    <property type="project" value="UniProtKB-ARBA"/>
</dbReference>
<dbReference type="InterPro" id="IPR008775">
    <property type="entry name" value="Phytyl_CoA_dOase-like"/>
</dbReference>
<dbReference type="PANTHER" id="PTHR20883:SF49">
    <property type="entry name" value="PHYTANOYL-COA DIOXYGENASE"/>
    <property type="match status" value="1"/>
</dbReference>
<dbReference type="Pfam" id="PF05721">
    <property type="entry name" value="PhyH"/>
    <property type="match status" value="1"/>
</dbReference>
<dbReference type="GO" id="GO:0005506">
    <property type="term" value="F:iron ion binding"/>
    <property type="evidence" value="ECO:0007669"/>
    <property type="project" value="UniProtKB-ARBA"/>
</dbReference>
<sequence length="288" mass="32913">MNKKILRTIRKDEVDQFDHDGVILLKEMFDSEWISTLSQGLDKNIDLPSNRSRVWDRDENGRTMFYDAQAWQNIKEYQNFIFNSPAAAIAGKLMNSSQINFYFDAVFVRTPGSQFATPWHQDEPYWSVEGYNTCTIWLPLVPVKRENALAFVPGSHRSDSTFYQFNFGSLNPDKINDVDETNFEGITDVEFPDIAADPKKYGVVSWDMNPGDCIAFNSRIMHGGSGKLDEDTELRVFTSKWIGDDVFIKFRECGMDPDHSEVMTKQGLKPGDRPGTELYPSIPLFSPS</sequence>
<accession>A4GHK5</accession>
<keyword evidence="1" id="KW-0560">Oxidoreductase</keyword>